<dbReference type="InterPro" id="IPR038763">
    <property type="entry name" value="DHH_sf"/>
</dbReference>
<evidence type="ECO:0000313" key="2">
    <source>
        <dbReference type="Proteomes" id="UP000235731"/>
    </source>
</evidence>
<dbReference type="EMBL" id="PNIE01000085">
    <property type="protein sequence ID" value="PMP61393.1"/>
    <property type="molecule type" value="Genomic_DNA"/>
</dbReference>
<name>A0A2N7PIH6_9BACT</name>
<reference evidence="1 2" key="1">
    <citation type="submission" date="2018-01" db="EMBL/GenBank/DDBJ databases">
        <title>Metagenomic assembled genomes from two thermal pools in the Uzon Caldera, Kamchatka, Russia.</title>
        <authorList>
            <person name="Wilkins L."/>
            <person name="Ettinger C."/>
        </authorList>
    </citation>
    <scope>NUCLEOTIDE SEQUENCE [LARGE SCALE GENOMIC DNA]</scope>
    <source>
        <strain evidence="1">ZAV-15</strain>
    </source>
</reference>
<dbReference type="SUPFAM" id="SSF64182">
    <property type="entry name" value="DHH phosphoesterases"/>
    <property type="match status" value="1"/>
</dbReference>
<dbReference type="InterPro" id="IPR051673">
    <property type="entry name" value="SSDNA_exonuclease_RecJ"/>
</dbReference>
<keyword evidence="1" id="KW-0269">Exonuclease</keyword>
<dbReference type="PANTHER" id="PTHR30255:SF2">
    <property type="entry name" value="SINGLE-STRANDED-DNA-SPECIFIC EXONUCLEASE RECJ"/>
    <property type="match status" value="1"/>
</dbReference>
<protein>
    <submittedName>
        <fullName evidence="1">Single-stranded-DNA-specific exonuclease RecJ</fullName>
    </submittedName>
</protein>
<dbReference type="Gene3D" id="3.90.1640.30">
    <property type="match status" value="1"/>
</dbReference>
<comment type="caution">
    <text evidence="1">The sequence shown here is derived from an EMBL/GenBank/DDBJ whole genome shotgun (WGS) entry which is preliminary data.</text>
</comment>
<proteinExistence type="predicted"/>
<keyword evidence="1" id="KW-0378">Hydrolase</keyword>
<feature type="non-terminal residue" evidence="1">
    <location>
        <position position="92"/>
    </location>
</feature>
<gene>
    <name evidence="1" type="ORF">C0197_05750</name>
</gene>
<accession>A0A2N7PIH6</accession>
<dbReference type="AlphaFoldDB" id="A0A2N7PIH6"/>
<dbReference type="PANTHER" id="PTHR30255">
    <property type="entry name" value="SINGLE-STRANDED-DNA-SPECIFIC EXONUCLEASE RECJ"/>
    <property type="match status" value="1"/>
</dbReference>
<evidence type="ECO:0000313" key="1">
    <source>
        <dbReference type="EMBL" id="PMP61393.1"/>
    </source>
</evidence>
<organism evidence="1 2">
    <name type="scientific">Caldimicrobium thiodismutans</name>
    <dbReference type="NCBI Taxonomy" id="1653476"/>
    <lineage>
        <taxon>Bacteria</taxon>
        <taxon>Pseudomonadati</taxon>
        <taxon>Thermodesulfobacteriota</taxon>
        <taxon>Thermodesulfobacteria</taxon>
        <taxon>Thermodesulfobacteriales</taxon>
        <taxon>Thermodesulfobacteriaceae</taxon>
        <taxon>Caldimicrobium</taxon>
    </lineage>
</organism>
<sequence length="92" mass="10484">MEKERLWIQKLPKKELLYTFLREGGFTPLISQLLINKGFTEVKAAYTFLFPQINDFSDPFEIPEMSLAVKRLAEALKAKEVIGIYGDSDADG</sequence>
<dbReference type="GO" id="GO:0004527">
    <property type="term" value="F:exonuclease activity"/>
    <property type="evidence" value="ECO:0007669"/>
    <property type="project" value="UniProtKB-KW"/>
</dbReference>
<keyword evidence="1" id="KW-0540">Nuclease</keyword>
<dbReference type="Proteomes" id="UP000235731">
    <property type="component" value="Unassembled WGS sequence"/>
</dbReference>